<protein>
    <submittedName>
        <fullName evidence="1">Uncharacterized protein</fullName>
    </submittedName>
</protein>
<gene>
    <name evidence="1" type="ORF">Aph01nite_00070</name>
</gene>
<evidence type="ECO:0000313" key="2">
    <source>
        <dbReference type="Proteomes" id="UP000640052"/>
    </source>
</evidence>
<evidence type="ECO:0000313" key="1">
    <source>
        <dbReference type="EMBL" id="GIH21697.1"/>
    </source>
</evidence>
<reference evidence="1" key="1">
    <citation type="submission" date="2021-01" db="EMBL/GenBank/DDBJ databases">
        <title>Whole genome shotgun sequence of Acrocarpospora phusangensis NBRC 108782.</title>
        <authorList>
            <person name="Komaki H."/>
            <person name="Tamura T."/>
        </authorList>
    </citation>
    <scope>NUCLEOTIDE SEQUENCE</scope>
    <source>
        <strain evidence="1">NBRC 108782</strain>
    </source>
</reference>
<proteinExistence type="predicted"/>
<organism evidence="1 2">
    <name type="scientific">Acrocarpospora phusangensis</name>
    <dbReference type="NCBI Taxonomy" id="1070424"/>
    <lineage>
        <taxon>Bacteria</taxon>
        <taxon>Bacillati</taxon>
        <taxon>Actinomycetota</taxon>
        <taxon>Actinomycetes</taxon>
        <taxon>Streptosporangiales</taxon>
        <taxon>Streptosporangiaceae</taxon>
        <taxon>Acrocarpospora</taxon>
    </lineage>
</organism>
<dbReference type="RefSeq" id="WP_204038581.1">
    <property type="nucleotide sequence ID" value="NZ_BOOA01000001.1"/>
</dbReference>
<accession>A0A919Q3L1</accession>
<keyword evidence="2" id="KW-1185">Reference proteome</keyword>
<dbReference type="Proteomes" id="UP000640052">
    <property type="component" value="Unassembled WGS sequence"/>
</dbReference>
<comment type="caution">
    <text evidence="1">The sequence shown here is derived from an EMBL/GenBank/DDBJ whole genome shotgun (WGS) entry which is preliminary data.</text>
</comment>
<name>A0A919Q3L1_9ACTN</name>
<dbReference type="EMBL" id="BOOA01000001">
    <property type="protein sequence ID" value="GIH21697.1"/>
    <property type="molecule type" value="Genomic_DNA"/>
</dbReference>
<sequence>MRVPDRLLEVREEFSRYRRYFAEFKAELQQAESIKRRAELLTRYRRLLELASGPRAEVVTAVEMLNFAETTVKTAADPASFSASLLAQPADWLRRWWQRRPLAVLFRLDGKLPNLTNYRELITKHWGTTINDEVLLEYARHATDIKRLMGAP</sequence>
<dbReference type="AlphaFoldDB" id="A0A919Q3L1"/>